<gene>
    <name evidence="4" type="ORF">CLV37_106115</name>
</gene>
<feature type="transmembrane region" description="Helical" evidence="1">
    <location>
        <begin position="47"/>
        <end position="67"/>
    </location>
</feature>
<keyword evidence="5" id="KW-1185">Reference proteome</keyword>
<keyword evidence="1" id="KW-1133">Transmembrane helix</keyword>
<feature type="transmembrane region" description="Helical" evidence="1">
    <location>
        <begin position="105"/>
        <end position="135"/>
    </location>
</feature>
<dbReference type="NCBIfam" id="TIGR00254">
    <property type="entry name" value="GGDEF"/>
    <property type="match status" value="1"/>
</dbReference>
<protein>
    <submittedName>
        <fullName evidence="4">Diguanylate cyclase/phosphodiesterase</fullName>
    </submittedName>
</protein>
<dbReference type="SUPFAM" id="SSF55073">
    <property type="entry name" value="Nucleotide cyclase"/>
    <property type="match status" value="1"/>
</dbReference>
<evidence type="ECO:0000259" key="3">
    <source>
        <dbReference type="PROSITE" id="PS50887"/>
    </source>
</evidence>
<feature type="domain" description="GGDEF" evidence="3">
    <location>
        <begin position="201"/>
        <end position="322"/>
    </location>
</feature>
<dbReference type="PROSITE" id="PS50883">
    <property type="entry name" value="EAL"/>
    <property type="match status" value="1"/>
</dbReference>
<evidence type="ECO:0000259" key="2">
    <source>
        <dbReference type="PROSITE" id="PS50883"/>
    </source>
</evidence>
<dbReference type="InterPro" id="IPR035919">
    <property type="entry name" value="EAL_sf"/>
</dbReference>
<keyword evidence="1" id="KW-0472">Membrane</keyword>
<dbReference type="InterPro" id="IPR050706">
    <property type="entry name" value="Cyclic-di-GMP_PDE-like"/>
</dbReference>
<feature type="transmembrane region" description="Helical" evidence="1">
    <location>
        <begin position="147"/>
        <end position="166"/>
    </location>
</feature>
<dbReference type="PANTHER" id="PTHR33121:SF70">
    <property type="entry name" value="SIGNALING PROTEIN YKOW"/>
    <property type="match status" value="1"/>
</dbReference>
<keyword evidence="1" id="KW-0812">Transmembrane</keyword>
<evidence type="ECO:0000313" key="5">
    <source>
        <dbReference type="Proteomes" id="UP000238083"/>
    </source>
</evidence>
<dbReference type="RefSeq" id="WP_106210990.1">
    <property type="nucleotide sequence ID" value="NZ_PVZF01000006.1"/>
</dbReference>
<dbReference type="SMART" id="SM00052">
    <property type="entry name" value="EAL"/>
    <property type="match status" value="1"/>
</dbReference>
<organism evidence="4 5">
    <name type="scientific">Kineococcus rhizosphaerae</name>
    <dbReference type="NCBI Taxonomy" id="559628"/>
    <lineage>
        <taxon>Bacteria</taxon>
        <taxon>Bacillati</taxon>
        <taxon>Actinomycetota</taxon>
        <taxon>Actinomycetes</taxon>
        <taxon>Kineosporiales</taxon>
        <taxon>Kineosporiaceae</taxon>
        <taxon>Kineococcus</taxon>
    </lineage>
</organism>
<feature type="domain" description="EAL" evidence="2">
    <location>
        <begin position="324"/>
        <end position="578"/>
    </location>
</feature>
<feature type="transmembrane region" description="Helical" evidence="1">
    <location>
        <begin position="20"/>
        <end position="40"/>
    </location>
</feature>
<dbReference type="SUPFAM" id="SSF141868">
    <property type="entry name" value="EAL domain-like"/>
    <property type="match status" value="1"/>
</dbReference>
<dbReference type="Pfam" id="PF00990">
    <property type="entry name" value="GGDEF"/>
    <property type="match status" value="1"/>
</dbReference>
<dbReference type="AlphaFoldDB" id="A0A2T0R3B8"/>
<dbReference type="Proteomes" id="UP000238083">
    <property type="component" value="Unassembled WGS sequence"/>
</dbReference>
<dbReference type="Gene3D" id="3.20.20.450">
    <property type="entry name" value="EAL domain"/>
    <property type="match status" value="1"/>
</dbReference>
<dbReference type="GO" id="GO:0071111">
    <property type="term" value="F:cyclic-guanylate-specific phosphodiesterase activity"/>
    <property type="evidence" value="ECO:0007669"/>
    <property type="project" value="InterPro"/>
</dbReference>
<dbReference type="OrthoDB" id="23692at2"/>
<dbReference type="InterPro" id="IPR043128">
    <property type="entry name" value="Rev_trsase/Diguanyl_cyclase"/>
</dbReference>
<dbReference type="InterPro" id="IPR000160">
    <property type="entry name" value="GGDEF_dom"/>
</dbReference>
<evidence type="ECO:0000313" key="4">
    <source>
        <dbReference type="EMBL" id="PRY14557.1"/>
    </source>
</evidence>
<dbReference type="Gene3D" id="3.30.70.270">
    <property type="match status" value="1"/>
</dbReference>
<sequence>MARASSAPLFATTRVMGLTAGAFWTAGGTAAFAVIGWAPFPHPRDRTVLLVLATAAVLGGLLLARWGRHLPRVAFHGAAAAGTLLITLAVPLCPTTATALALTTVYSFVAIDVMFFFGWASGIAHLLSLFAAAAWALHGRAGVTPGVGATLAVVCVVITVVVGALVRRASDAQHDSLTGLRNRRGFDAALDAELLRTRHGAPLAAALLDVDHFKTVNDGQGHAAGDRLLQQLSAQLQEGLPAGAVLARYGGDEFALLLPGCSGAAALDLVDRLRATLAGAGCSAGVAGHLPGESGADLVRRADTALYAAKLAGRGRSRLDDLDSTELAHDLAQALAAGDVRAWFQPVVSPATGTLVGVEALARWLHPERGLVRPDEFITVAETTGLILDLGAAVLADACRGAVELARVHGPGLLLTVNVSGRELVAEGYGDRTLAAVRASGWPLEQLVVEVTESLLDASSGPALQALHRLRSAGVRVAIDDFGTGYSAFSRLDTLPADYLKLDHGFTAQITTSERRAGLLQALLSLSDALGLQVVAEGVEHEEQAALLASLGCPLAQGYLFSRPLPLDELLAAAPARQVARTTVGTVVEAVTA</sequence>
<proteinExistence type="predicted"/>
<comment type="caution">
    <text evidence="4">The sequence shown here is derived from an EMBL/GenBank/DDBJ whole genome shotgun (WGS) entry which is preliminary data.</text>
</comment>
<evidence type="ECO:0000256" key="1">
    <source>
        <dbReference type="SAM" id="Phobius"/>
    </source>
</evidence>
<dbReference type="PANTHER" id="PTHR33121">
    <property type="entry name" value="CYCLIC DI-GMP PHOSPHODIESTERASE PDEF"/>
    <property type="match status" value="1"/>
</dbReference>
<dbReference type="InterPro" id="IPR029787">
    <property type="entry name" value="Nucleotide_cyclase"/>
</dbReference>
<dbReference type="PROSITE" id="PS50887">
    <property type="entry name" value="GGDEF"/>
    <property type="match status" value="1"/>
</dbReference>
<dbReference type="EMBL" id="PVZF01000006">
    <property type="protein sequence ID" value="PRY14557.1"/>
    <property type="molecule type" value="Genomic_DNA"/>
</dbReference>
<name>A0A2T0R3B8_9ACTN</name>
<dbReference type="InterPro" id="IPR001633">
    <property type="entry name" value="EAL_dom"/>
</dbReference>
<dbReference type="CDD" id="cd01949">
    <property type="entry name" value="GGDEF"/>
    <property type="match status" value="1"/>
</dbReference>
<dbReference type="CDD" id="cd01948">
    <property type="entry name" value="EAL"/>
    <property type="match status" value="1"/>
</dbReference>
<accession>A0A2T0R3B8</accession>
<dbReference type="Pfam" id="PF00563">
    <property type="entry name" value="EAL"/>
    <property type="match status" value="1"/>
</dbReference>
<reference evidence="4 5" key="1">
    <citation type="submission" date="2018-03" db="EMBL/GenBank/DDBJ databases">
        <title>Genomic Encyclopedia of Archaeal and Bacterial Type Strains, Phase II (KMG-II): from individual species to whole genera.</title>
        <authorList>
            <person name="Goeker M."/>
        </authorList>
    </citation>
    <scope>NUCLEOTIDE SEQUENCE [LARGE SCALE GENOMIC DNA]</scope>
    <source>
        <strain evidence="4 5">DSM 19711</strain>
    </source>
</reference>
<dbReference type="SMART" id="SM00267">
    <property type="entry name" value="GGDEF"/>
    <property type="match status" value="1"/>
</dbReference>